<keyword evidence="1" id="KW-0812">Transmembrane</keyword>
<evidence type="ECO:0000313" key="4">
    <source>
        <dbReference type="Proteomes" id="UP001596513"/>
    </source>
</evidence>
<feature type="transmembrane region" description="Helical" evidence="1">
    <location>
        <begin position="95"/>
        <end position="114"/>
    </location>
</feature>
<dbReference type="EMBL" id="JBHTEK010000001">
    <property type="protein sequence ID" value="MFC7666899.1"/>
    <property type="molecule type" value="Genomic_DNA"/>
</dbReference>
<evidence type="ECO:0000256" key="1">
    <source>
        <dbReference type="SAM" id="Phobius"/>
    </source>
</evidence>
<organism evidence="3 4">
    <name type="scientific">Hymenobacter humi</name>
    <dbReference type="NCBI Taxonomy" id="1411620"/>
    <lineage>
        <taxon>Bacteria</taxon>
        <taxon>Pseudomonadati</taxon>
        <taxon>Bacteroidota</taxon>
        <taxon>Cytophagia</taxon>
        <taxon>Cytophagales</taxon>
        <taxon>Hymenobacteraceae</taxon>
        <taxon>Hymenobacter</taxon>
    </lineage>
</organism>
<dbReference type="RefSeq" id="WP_380200996.1">
    <property type="nucleotide sequence ID" value="NZ_JBHTEK010000001.1"/>
</dbReference>
<reference evidence="4" key="1">
    <citation type="journal article" date="2019" name="Int. J. Syst. Evol. Microbiol.">
        <title>The Global Catalogue of Microorganisms (GCM) 10K type strain sequencing project: providing services to taxonomists for standard genome sequencing and annotation.</title>
        <authorList>
            <consortium name="The Broad Institute Genomics Platform"/>
            <consortium name="The Broad Institute Genome Sequencing Center for Infectious Disease"/>
            <person name="Wu L."/>
            <person name="Ma J."/>
        </authorList>
    </citation>
    <scope>NUCLEOTIDE SEQUENCE [LARGE SCALE GENOMIC DNA]</scope>
    <source>
        <strain evidence="4">JCM 19635</strain>
    </source>
</reference>
<keyword evidence="1" id="KW-0472">Membrane</keyword>
<proteinExistence type="predicted"/>
<feature type="domain" description="SPW repeat-containing integral membrane" evidence="2">
    <location>
        <begin position="9"/>
        <end position="105"/>
    </location>
</feature>
<evidence type="ECO:0000259" key="2">
    <source>
        <dbReference type="Pfam" id="PF03779"/>
    </source>
</evidence>
<sequence>MKPISPRTHGILDYATCGFFTTAPAIFDLHGAYAIMCYVLAVGYFVMSLLTDMQLSAVRVIPFPVHGKLDLVSGLILLASPWVFGFANANETARNLFAGSGVVFLVVYFLTDWAGPTHDGAPDRTALSPRQRRSRVA</sequence>
<gene>
    <name evidence="3" type="ORF">ACFQT0_05310</name>
</gene>
<accession>A0ABW2U3B5</accession>
<feature type="transmembrane region" description="Helical" evidence="1">
    <location>
        <begin position="31"/>
        <end position="50"/>
    </location>
</feature>
<comment type="caution">
    <text evidence="3">The sequence shown here is derived from an EMBL/GenBank/DDBJ whole genome shotgun (WGS) entry which is preliminary data.</text>
</comment>
<dbReference type="InterPro" id="IPR005530">
    <property type="entry name" value="SPW"/>
</dbReference>
<evidence type="ECO:0000313" key="3">
    <source>
        <dbReference type="EMBL" id="MFC7666899.1"/>
    </source>
</evidence>
<protein>
    <recommendedName>
        <fullName evidence="2">SPW repeat-containing integral membrane domain-containing protein</fullName>
    </recommendedName>
</protein>
<dbReference type="Pfam" id="PF03779">
    <property type="entry name" value="SPW"/>
    <property type="match status" value="1"/>
</dbReference>
<name>A0ABW2U3B5_9BACT</name>
<dbReference type="Proteomes" id="UP001596513">
    <property type="component" value="Unassembled WGS sequence"/>
</dbReference>
<keyword evidence="1" id="KW-1133">Transmembrane helix</keyword>
<feature type="transmembrane region" description="Helical" evidence="1">
    <location>
        <begin position="71"/>
        <end position="89"/>
    </location>
</feature>
<keyword evidence="4" id="KW-1185">Reference proteome</keyword>